<dbReference type="Gene3D" id="1.50.10.160">
    <property type="match status" value="1"/>
</dbReference>
<dbReference type="SFLD" id="SFLDG01019">
    <property type="entry name" value="Terpene_Cyclase_Like_1_C_Termi"/>
    <property type="match status" value="1"/>
</dbReference>
<dbReference type="InterPro" id="IPR050148">
    <property type="entry name" value="Terpene_synthase-like"/>
</dbReference>
<dbReference type="InterPro" id="IPR005630">
    <property type="entry name" value="Terpene_synthase_metal-bd"/>
</dbReference>
<dbReference type="SUPFAM" id="SSF48576">
    <property type="entry name" value="Terpenoid synthases"/>
    <property type="match status" value="1"/>
</dbReference>
<evidence type="ECO:0000313" key="6">
    <source>
        <dbReference type="EMBL" id="UPQ49787.1"/>
    </source>
</evidence>
<dbReference type="Gene3D" id="1.10.600.10">
    <property type="entry name" value="Farnesyl Diphosphate Synthase"/>
    <property type="match status" value="1"/>
</dbReference>
<dbReference type="PANTHER" id="PTHR31739:SF4">
    <property type="entry name" value="ENT-COPALYL DIPHOSPHATE SYNTHASE, CHLOROPLASTIC"/>
    <property type="match status" value="1"/>
</dbReference>
<feature type="domain" description="Terpene synthase metal-binding" evidence="5">
    <location>
        <begin position="506"/>
        <end position="742"/>
    </location>
</feature>
<dbReference type="InterPro" id="IPR008949">
    <property type="entry name" value="Isoprenoid_synthase_dom_sf"/>
</dbReference>
<accession>A0A8U0DC49</accession>
<reference evidence="6" key="1">
    <citation type="journal article" date="2022" name="Proc. Natl. Acad. Sci. U.S.A.">
        <title>Origin and early evolution of the plant terpene synthase family.</title>
        <authorList>
            <person name="Jia Q."/>
            <person name="Brown R."/>
            <person name="Koellner T.G."/>
            <person name="Fu J."/>
            <person name="Chen X."/>
            <person name="Wong G.K.-S."/>
            <person name="Gershenzon J."/>
            <person name="Peters R.J."/>
            <person name="Chen F."/>
        </authorList>
    </citation>
    <scope>NUCLEOTIDE SEQUENCE</scope>
</reference>
<dbReference type="EMBL" id="OL989448">
    <property type="protein sequence ID" value="UPQ49787.1"/>
    <property type="molecule type" value="mRNA"/>
</dbReference>
<feature type="domain" description="Terpene synthase N-terminal" evidence="4">
    <location>
        <begin position="229"/>
        <end position="435"/>
    </location>
</feature>
<keyword evidence="2" id="KW-0479">Metal-binding</keyword>
<dbReference type="SUPFAM" id="SSF48239">
    <property type="entry name" value="Terpenoid cyclases/Protein prenyltransferases"/>
    <property type="match status" value="2"/>
</dbReference>
<dbReference type="InterPro" id="IPR036965">
    <property type="entry name" value="Terpene_synth_N_sf"/>
</dbReference>
<dbReference type="CDD" id="cd00684">
    <property type="entry name" value="Terpene_cyclase_plant_C1"/>
    <property type="match status" value="1"/>
</dbReference>
<dbReference type="FunFam" id="1.10.600.10:FF:000005">
    <property type="entry name" value="Ent-kaur-16-ene synthase, chloroplastic"/>
    <property type="match status" value="1"/>
</dbReference>
<dbReference type="SFLD" id="SFLDS00005">
    <property type="entry name" value="Isoprenoid_Synthase_Type_I"/>
    <property type="match status" value="1"/>
</dbReference>
<evidence type="ECO:0000256" key="3">
    <source>
        <dbReference type="ARBA" id="ARBA00022842"/>
    </source>
</evidence>
<evidence type="ECO:0000256" key="1">
    <source>
        <dbReference type="ARBA" id="ARBA00001946"/>
    </source>
</evidence>
<comment type="cofactor">
    <cofactor evidence="1">
        <name>Mg(2+)</name>
        <dbReference type="ChEBI" id="CHEBI:18420"/>
    </cofactor>
</comment>
<dbReference type="GO" id="GO:0010333">
    <property type="term" value="F:terpene synthase activity"/>
    <property type="evidence" value="ECO:0007669"/>
    <property type="project" value="InterPro"/>
</dbReference>
<dbReference type="SFLD" id="SFLDG01014">
    <property type="entry name" value="Terpene_Cyclase_Like_1_N-term"/>
    <property type="match status" value="1"/>
</dbReference>
<dbReference type="Pfam" id="PF01397">
    <property type="entry name" value="Terpene_synth"/>
    <property type="match status" value="1"/>
</dbReference>
<evidence type="ECO:0000256" key="2">
    <source>
        <dbReference type="ARBA" id="ARBA00022723"/>
    </source>
</evidence>
<evidence type="ECO:0000259" key="4">
    <source>
        <dbReference type="Pfam" id="PF01397"/>
    </source>
</evidence>
<organism evidence="6">
    <name type="scientific">Pulvigera lyellii</name>
    <dbReference type="NCBI Taxonomy" id="61563"/>
    <lineage>
        <taxon>Eukaryota</taxon>
        <taxon>Viridiplantae</taxon>
        <taxon>Streptophyta</taxon>
        <taxon>Embryophyta</taxon>
        <taxon>Bryophyta</taxon>
        <taxon>Bryophytina</taxon>
        <taxon>Bryopsida</taxon>
        <taxon>Bryidae</taxon>
        <taxon>Bryanae</taxon>
        <taxon>Orthotrichales</taxon>
        <taxon>Orthotrichaceae</taxon>
        <taxon>Pulvigera</taxon>
    </lineage>
</organism>
<dbReference type="InterPro" id="IPR008930">
    <property type="entry name" value="Terpenoid_cyclase/PrenylTrfase"/>
</dbReference>
<dbReference type="PANTHER" id="PTHR31739">
    <property type="entry name" value="ENT-COPALYL DIPHOSPHATE SYNTHASE, CHLOROPLASTIC"/>
    <property type="match status" value="1"/>
</dbReference>
<dbReference type="InterPro" id="IPR044814">
    <property type="entry name" value="Terpene_cyclase_plant_C1"/>
</dbReference>
<evidence type="ECO:0000259" key="5">
    <source>
        <dbReference type="Pfam" id="PF03936"/>
    </source>
</evidence>
<sequence>MQEADESQPKYHNEIQPSTLSASDLWVETLQRTERLPQRPTENEQMNQWIAEIKNCFRNLTLELGEISVSAYDTAWVARVPALDGSPGPQFPKSLQWIIDHQLQDGDWGEPALFLGFDRVCCTLACIIALQSWGVGAKNIELGEKFLQSNIQKMEDDDNEYMPIGFEIVFPAMLDEAKALGLDLPYDARILQQIAAEREKKMKKIPMEIVHKYPTTLLHSLEGLHKEVDWNKLLKLQATNGSFLYSPASTACALMYTKDAKCLQYLDEILVKFNHAVPSVYPVDLFEHIWIVDRLERLGISRYFEREIRDCLLHVYKYWKDGGIGWASNSPVQDVDDTAMGFRLLRMHGFDVKEDCFRQFYKDGEFFCFAGQSGQAVTGMFNLGRAAQTMFPGESLLNKARTFTRQFLQSKYEKNECHDKWIITKDLAGEVEYALTFPWYASLPRLEHRTYLDQYSPDDIWIGKSLYRMPAVTNELFLKLAKADFDMCQALHKKELEQVIRWNASCQFRDLEFARQKSVECFFSAAATMFEPEMGPARLVWARCCVLTIILDDYFDDGCASLDELRTFLQAVRMWNPRMASELPDRAKLIFSGLYTTVNTIAHEAHISQNRDVSHHLRHHWDRWLTSCLTEAEWVQSGYIPTFDEYMDVANVSIALEPVVRTTLFFAGHTLDEAVLDSRDYHNVMHLVNYVGRILNDIQGVKREARQGKTSSVHIYMREHPEVVSEAEAIMHLQKSVNSTMQQLNYEVLRFTALPSACKKIHFNMARLMHAFYRDCDGLSSATAMSGFVKKVLFEPVPQ</sequence>
<dbReference type="InterPro" id="IPR001906">
    <property type="entry name" value="Terpene_synth_N"/>
</dbReference>
<name>A0A8U0DC49_9BRYO</name>
<dbReference type="InterPro" id="IPR034741">
    <property type="entry name" value="Terpene_cyclase-like_1_C"/>
</dbReference>
<dbReference type="AlphaFoldDB" id="A0A8U0DC49"/>
<protein>
    <submittedName>
        <fullName evidence="6">Isoabienol synthase</fullName>
    </submittedName>
</protein>
<dbReference type="GO" id="GO:0000287">
    <property type="term" value="F:magnesium ion binding"/>
    <property type="evidence" value="ECO:0007669"/>
    <property type="project" value="InterPro"/>
</dbReference>
<keyword evidence="3" id="KW-0460">Magnesium</keyword>
<dbReference type="SFLD" id="SFLDG01605">
    <property type="entry name" value="Terpene_Cyclase_Like_1_N-term"/>
    <property type="match status" value="1"/>
</dbReference>
<dbReference type="GO" id="GO:0016102">
    <property type="term" value="P:diterpenoid biosynthetic process"/>
    <property type="evidence" value="ECO:0007669"/>
    <property type="project" value="InterPro"/>
</dbReference>
<dbReference type="Pfam" id="PF03936">
    <property type="entry name" value="Terpene_synth_C"/>
    <property type="match status" value="1"/>
</dbReference>
<dbReference type="Gene3D" id="1.50.10.130">
    <property type="entry name" value="Terpene synthase, N-terminal domain"/>
    <property type="match status" value="1"/>
</dbReference>
<dbReference type="FunFam" id="1.50.10.130:FF:000002">
    <property type="entry name" value="Ent-copalyl diphosphate synthase, chloroplastic"/>
    <property type="match status" value="1"/>
</dbReference>
<proteinExistence type="evidence at transcript level"/>